<keyword evidence="4" id="KW-0804">Transcription</keyword>
<dbReference type="Pfam" id="PF08281">
    <property type="entry name" value="Sigma70_r4_2"/>
    <property type="match status" value="1"/>
</dbReference>
<evidence type="ECO:0000256" key="3">
    <source>
        <dbReference type="ARBA" id="ARBA00023082"/>
    </source>
</evidence>
<evidence type="ECO:0000313" key="6">
    <source>
        <dbReference type="EMBL" id="MDA0159048.1"/>
    </source>
</evidence>
<comment type="similarity">
    <text evidence="1">Belongs to the sigma-70 factor family. ECF subfamily.</text>
</comment>
<dbReference type="InterPro" id="IPR036388">
    <property type="entry name" value="WH-like_DNA-bd_sf"/>
</dbReference>
<dbReference type="GO" id="GO:0006352">
    <property type="term" value="P:DNA-templated transcription initiation"/>
    <property type="evidence" value="ECO:0007669"/>
    <property type="project" value="InterPro"/>
</dbReference>
<dbReference type="Gene3D" id="1.10.10.10">
    <property type="entry name" value="Winged helix-like DNA-binding domain superfamily/Winged helix DNA-binding domain"/>
    <property type="match status" value="1"/>
</dbReference>
<sequence length="62" mass="6815">MTPRQREVFVAIALNDVPIDVLALQLGSNRNAVYKNLFDARRRLRASLAAAGHPLTEGEARA</sequence>
<comment type="caution">
    <text evidence="6">The sequence shown here is derived from an EMBL/GenBank/DDBJ whole genome shotgun (WGS) entry which is preliminary data.</text>
</comment>
<evidence type="ECO:0000256" key="2">
    <source>
        <dbReference type="ARBA" id="ARBA00023015"/>
    </source>
</evidence>
<dbReference type="GO" id="GO:0003677">
    <property type="term" value="F:DNA binding"/>
    <property type="evidence" value="ECO:0007669"/>
    <property type="project" value="InterPro"/>
</dbReference>
<reference evidence="6" key="1">
    <citation type="submission" date="2022-10" db="EMBL/GenBank/DDBJ databases">
        <title>The WGS of Solirubrobacter ginsenosidimutans DSM 21036.</title>
        <authorList>
            <person name="Jiang Z."/>
        </authorList>
    </citation>
    <scope>NUCLEOTIDE SEQUENCE</scope>
    <source>
        <strain evidence="6">DSM 21036</strain>
    </source>
</reference>
<organism evidence="6 7">
    <name type="scientific">Solirubrobacter ginsenosidimutans</name>
    <dbReference type="NCBI Taxonomy" id="490573"/>
    <lineage>
        <taxon>Bacteria</taxon>
        <taxon>Bacillati</taxon>
        <taxon>Actinomycetota</taxon>
        <taxon>Thermoleophilia</taxon>
        <taxon>Solirubrobacterales</taxon>
        <taxon>Solirubrobacteraceae</taxon>
        <taxon>Solirubrobacter</taxon>
    </lineage>
</organism>
<evidence type="ECO:0000256" key="1">
    <source>
        <dbReference type="ARBA" id="ARBA00010641"/>
    </source>
</evidence>
<accession>A0A9X3MPU2</accession>
<keyword evidence="2" id="KW-0805">Transcription regulation</keyword>
<feature type="domain" description="RNA polymerase sigma factor 70 region 4 type 2" evidence="5">
    <location>
        <begin position="1"/>
        <end position="44"/>
    </location>
</feature>
<dbReference type="Proteomes" id="UP001149140">
    <property type="component" value="Unassembled WGS sequence"/>
</dbReference>
<dbReference type="AlphaFoldDB" id="A0A9X3MPU2"/>
<dbReference type="GO" id="GO:0016987">
    <property type="term" value="F:sigma factor activity"/>
    <property type="evidence" value="ECO:0007669"/>
    <property type="project" value="UniProtKB-KW"/>
</dbReference>
<evidence type="ECO:0000259" key="5">
    <source>
        <dbReference type="Pfam" id="PF08281"/>
    </source>
</evidence>
<evidence type="ECO:0000313" key="7">
    <source>
        <dbReference type="Proteomes" id="UP001149140"/>
    </source>
</evidence>
<dbReference type="EMBL" id="JAPDOD010000001">
    <property type="protein sequence ID" value="MDA0159048.1"/>
    <property type="molecule type" value="Genomic_DNA"/>
</dbReference>
<dbReference type="SUPFAM" id="SSF88659">
    <property type="entry name" value="Sigma3 and sigma4 domains of RNA polymerase sigma factors"/>
    <property type="match status" value="1"/>
</dbReference>
<protein>
    <submittedName>
        <fullName evidence="6">Sigma-70 region 4 domain-containing protein</fullName>
    </submittedName>
</protein>
<evidence type="ECO:0000256" key="4">
    <source>
        <dbReference type="ARBA" id="ARBA00023163"/>
    </source>
</evidence>
<gene>
    <name evidence="6" type="ORF">OM076_02125</name>
</gene>
<proteinExistence type="inferred from homology"/>
<name>A0A9X3MPU2_9ACTN</name>
<dbReference type="InterPro" id="IPR013249">
    <property type="entry name" value="RNA_pol_sigma70_r4_t2"/>
</dbReference>
<keyword evidence="3" id="KW-0731">Sigma factor</keyword>
<dbReference type="InterPro" id="IPR013324">
    <property type="entry name" value="RNA_pol_sigma_r3/r4-like"/>
</dbReference>
<keyword evidence="7" id="KW-1185">Reference proteome</keyword>